<sequence>MSSQGNNQNAAKTRLGIVPSENIKEKQVTSRDWILSRTLSSKKTYTKKEFFFYFSYSTMDREDLINPSSAIEIFRSAVREISARCKRQKIRAKLKEERDAKRSLLDDRHYHIFQIVSDRLSLEKNEVEDSAIEGSQEKNIPRSSASFVV</sequence>
<evidence type="ECO:0000313" key="2">
    <source>
        <dbReference type="Proteomes" id="UP000276133"/>
    </source>
</evidence>
<accession>A0A3M7QJT5</accession>
<evidence type="ECO:0000313" key="1">
    <source>
        <dbReference type="EMBL" id="RNA11522.1"/>
    </source>
</evidence>
<reference evidence="1 2" key="1">
    <citation type="journal article" date="2018" name="Sci. Rep.">
        <title>Genomic signatures of local adaptation to the degree of environmental predictability in rotifers.</title>
        <authorList>
            <person name="Franch-Gras L."/>
            <person name="Hahn C."/>
            <person name="Garcia-Roger E.M."/>
            <person name="Carmona M.J."/>
            <person name="Serra M."/>
            <person name="Gomez A."/>
        </authorList>
    </citation>
    <scope>NUCLEOTIDE SEQUENCE [LARGE SCALE GENOMIC DNA]</scope>
    <source>
        <strain evidence="1">HYR1</strain>
    </source>
</reference>
<comment type="caution">
    <text evidence="1">The sequence shown here is derived from an EMBL/GenBank/DDBJ whole genome shotgun (WGS) entry which is preliminary data.</text>
</comment>
<protein>
    <submittedName>
        <fullName evidence="1">Dynein heavy chain axonemal</fullName>
        <ecNumber evidence="1">3.6.1.15</ecNumber>
    </submittedName>
</protein>
<organism evidence="1 2">
    <name type="scientific">Brachionus plicatilis</name>
    <name type="common">Marine rotifer</name>
    <name type="synonym">Brachionus muelleri</name>
    <dbReference type="NCBI Taxonomy" id="10195"/>
    <lineage>
        <taxon>Eukaryota</taxon>
        <taxon>Metazoa</taxon>
        <taxon>Spiralia</taxon>
        <taxon>Gnathifera</taxon>
        <taxon>Rotifera</taxon>
        <taxon>Eurotatoria</taxon>
        <taxon>Monogononta</taxon>
        <taxon>Pseudotrocha</taxon>
        <taxon>Ploima</taxon>
        <taxon>Brachionidae</taxon>
        <taxon>Brachionus</taxon>
    </lineage>
</organism>
<dbReference type="STRING" id="10195.A0A3M7QJT5"/>
<dbReference type="Proteomes" id="UP000276133">
    <property type="component" value="Unassembled WGS sequence"/>
</dbReference>
<gene>
    <name evidence="1" type="ORF">BpHYR1_000039</name>
</gene>
<dbReference type="EMBL" id="REGN01005940">
    <property type="protein sequence ID" value="RNA11522.1"/>
    <property type="molecule type" value="Genomic_DNA"/>
</dbReference>
<dbReference type="EC" id="3.6.1.15" evidence="1"/>
<dbReference type="AlphaFoldDB" id="A0A3M7QJT5"/>
<dbReference type="GO" id="GO:0017111">
    <property type="term" value="F:ribonucleoside triphosphate phosphatase activity"/>
    <property type="evidence" value="ECO:0007669"/>
    <property type="project" value="UniProtKB-EC"/>
</dbReference>
<dbReference type="OrthoDB" id="286107at2759"/>
<keyword evidence="1" id="KW-0378">Hydrolase</keyword>
<proteinExistence type="predicted"/>
<keyword evidence="2" id="KW-1185">Reference proteome</keyword>
<name>A0A3M7QJT5_BRAPC</name>